<dbReference type="PROSITE" id="PS50234">
    <property type="entry name" value="VWFA"/>
    <property type="match status" value="2"/>
</dbReference>
<dbReference type="Gene3D" id="3.40.50.410">
    <property type="entry name" value="von Willebrand factor, type A domain"/>
    <property type="match status" value="2"/>
</dbReference>
<feature type="domain" description="VWFA" evidence="9">
    <location>
        <begin position="233"/>
        <end position="418"/>
    </location>
</feature>
<evidence type="ECO:0000256" key="2">
    <source>
        <dbReference type="ARBA" id="ARBA00004613"/>
    </source>
</evidence>
<dbReference type="PROSITE" id="PS50820">
    <property type="entry name" value="LCCL"/>
    <property type="match status" value="1"/>
</dbReference>
<dbReference type="InterPro" id="IPR050525">
    <property type="entry name" value="ECM_Assembly_Org"/>
</dbReference>
<dbReference type="CDD" id="cd01472">
    <property type="entry name" value="vWA_collagen"/>
    <property type="match status" value="1"/>
</dbReference>
<dbReference type="EMBL" id="JAHFZB010000015">
    <property type="protein sequence ID" value="KAK6481307.1"/>
    <property type="molecule type" value="Genomic_DNA"/>
</dbReference>
<sequence length="640" mass="70431">MSSNWIPCRLAILKRKEELESVWEKKIKKRTFSARISTGLYFPPPGFYCQGPVTACVKSCHHVHSFYSFVCFGYPFTSFYSSRVRSKFLLVLKAPVPISCATRGADFTDETALVECPSDCPLWQFSVFGSGVYASVSSICGSAIHRGVISTAGGPVRIQKLSGQENYLSSYGHGIKSQTLSRWISSFSVSRAQTIPIEVSGQPKATALPNSAKKTVKKNLKKANNGNKDCKVDIAFLLDGSYNIGRRRFNLQKNFISKLALMLGIGPEGPHLGIVQVSENPKTEFYLKNFTQPKDVVFAIKEVAFRGGNTNTGKALRHTAETFFTPENGARRGFPRVTVMFVDGWPSDDIEEAATVARESGINVFLVSVAKPAPEELGMVQDRGFVQKAVCKDNNSFSYNMPSWFSTTKFVKPLAQRLCAEEQMLCSKTCYNSVNIAFLIDGSSSVGDSNFRLVLDFIANIVDAFEISDIGSKIGAVQFTYDQKKEIGFHDYTTKEDTLAAVRGIRYMSGGTATGEAISYTVSNLYNPLKGGANRNFIVIITDGQSYDEIRGPAVSAQKEGITVYSVGVAWAPMEDLKAMASEPKESHVFFTREFTGLHQFEQPIIKGICGDFTAPHLKKKKKIDLPYSKEETPGSGTMA</sequence>
<comment type="caution">
    <text evidence="11">The sequence shown here is derived from an EMBL/GenBank/DDBJ whole genome shotgun (WGS) entry which is preliminary data.</text>
</comment>
<dbReference type="SUPFAM" id="SSF53300">
    <property type="entry name" value="vWA-like"/>
    <property type="match status" value="2"/>
</dbReference>
<name>A0ABR0Z926_HUSHU</name>
<evidence type="ECO:0000256" key="4">
    <source>
        <dbReference type="ARBA" id="ARBA00022525"/>
    </source>
</evidence>
<evidence type="ECO:0000256" key="8">
    <source>
        <dbReference type="ARBA" id="ARBA00023180"/>
    </source>
</evidence>
<evidence type="ECO:0000256" key="1">
    <source>
        <dbReference type="ARBA" id="ARBA00003388"/>
    </source>
</evidence>
<gene>
    <name evidence="11" type="ORF">HHUSO_G17528</name>
</gene>
<organism evidence="11 12">
    <name type="scientific">Huso huso</name>
    <name type="common">Beluga</name>
    <name type="synonym">Acipenser huso</name>
    <dbReference type="NCBI Taxonomy" id="61971"/>
    <lineage>
        <taxon>Eukaryota</taxon>
        <taxon>Metazoa</taxon>
        <taxon>Chordata</taxon>
        <taxon>Craniata</taxon>
        <taxon>Vertebrata</taxon>
        <taxon>Euteleostomi</taxon>
        <taxon>Actinopterygii</taxon>
        <taxon>Chondrostei</taxon>
        <taxon>Acipenseriformes</taxon>
        <taxon>Acipenseridae</taxon>
        <taxon>Huso</taxon>
    </lineage>
</organism>
<dbReference type="InterPro" id="IPR004043">
    <property type="entry name" value="LCCL"/>
</dbReference>
<dbReference type="SMART" id="SM00603">
    <property type="entry name" value="LCCL"/>
    <property type="match status" value="1"/>
</dbReference>
<feature type="domain" description="VWFA" evidence="9">
    <location>
        <begin position="435"/>
        <end position="605"/>
    </location>
</feature>
<dbReference type="PRINTS" id="PR00453">
    <property type="entry name" value="VWFADOMAIN"/>
</dbReference>
<reference evidence="11 12" key="1">
    <citation type="submission" date="2021-05" db="EMBL/GenBank/DDBJ databases">
        <authorList>
            <person name="Zahm M."/>
            <person name="Klopp C."/>
            <person name="Cabau C."/>
            <person name="Kuhl H."/>
            <person name="Suciu R."/>
            <person name="Ciorpac M."/>
            <person name="Holostenco D."/>
            <person name="Gessner J."/>
            <person name="Wuertz S."/>
            <person name="Hohne C."/>
            <person name="Stock M."/>
            <person name="Gislard M."/>
            <person name="Lluch J."/>
            <person name="Milhes M."/>
            <person name="Lampietro C."/>
            <person name="Lopez Roques C."/>
            <person name="Donnadieu C."/>
            <person name="Du K."/>
            <person name="Schartl M."/>
            <person name="Guiguen Y."/>
        </authorList>
    </citation>
    <scope>NUCLEOTIDE SEQUENCE [LARGE SCALE GENOMIC DNA]</scope>
    <source>
        <strain evidence="11">Hh-F2</strain>
        <tissue evidence="11">Blood</tissue>
    </source>
</reference>
<dbReference type="InterPro" id="IPR036609">
    <property type="entry name" value="LCCL_sf"/>
</dbReference>
<comment type="subcellular location">
    <subcellularLocation>
        <location evidence="2">Secreted</location>
    </subcellularLocation>
</comment>
<evidence type="ECO:0000259" key="9">
    <source>
        <dbReference type="PROSITE" id="PS50234"/>
    </source>
</evidence>
<keyword evidence="5" id="KW-0732">Signal</keyword>
<accession>A0ABR0Z926</accession>
<dbReference type="Proteomes" id="UP001369086">
    <property type="component" value="Unassembled WGS sequence"/>
</dbReference>
<evidence type="ECO:0000259" key="10">
    <source>
        <dbReference type="PROSITE" id="PS50820"/>
    </source>
</evidence>
<evidence type="ECO:0000313" key="11">
    <source>
        <dbReference type="EMBL" id="KAK6481307.1"/>
    </source>
</evidence>
<dbReference type="PANTHER" id="PTHR24020:SF36">
    <property type="entry name" value="COCHLIN"/>
    <property type="match status" value="1"/>
</dbReference>
<dbReference type="PANTHER" id="PTHR24020">
    <property type="entry name" value="COLLAGEN ALPHA"/>
    <property type="match status" value="1"/>
</dbReference>
<evidence type="ECO:0000256" key="6">
    <source>
        <dbReference type="ARBA" id="ARBA00022737"/>
    </source>
</evidence>
<dbReference type="InterPro" id="IPR036465">
    <property type="entry name" value="vWFA_dom_sf"/>
</dbReference>
<evidence type="ECO:0000256" key="3">
    <source>
        <dbReference type="ARBA" id="ARBA00013828"/>
    </source>
</evidence>
<dbReference type="SMART" id="SM00327">
    <property type="entry name" value="VWA"/>
    <property type="match status" value="2"/>
</dbReference>
<evidence type="ECO:0000313" key="12">
    <source>
        <dbReference type="Proteomes" id="UP001369086"/>
    </source>
</evidence>
<dbReference type="SUPFAM" id="SSF69848">
    <property type="entry name" value="LCCL domain"/>
    <property type="match status" value="1"/>
</dbReference>
<keyword evidence="4" id="KW-0964">Secreted</keyword>
<dbReference type="Pfam" id="PF03815">
    <property type="entry name" value="LCCL"/>
    <property type="match status" value="1"/>
</dbReference>
<dbReference type="Gene3D" id="2.170.130.20">
    <property type="entry name" value="LCCL-like domain"/>
    <property type="match status" value="1"/>
</dbReference>
<evidence type="ECO:0000256" key="5">
    <source>
        <dbReference type="ARBA" id="ARBA00022729"/>
    </source>
</evidence>
<dbReference type="InterPro" id="IPR002035">
    <property type="entry name" value="VWF_A"/>
</dbReference>
<keyword evidence="6" id="KW-0677">Repeat</keyword>
<keyword evidence="7" id="KW-1015">Disulfide bond</keyword>
<keyword evidence="12" id="KW-1185">Reference proteome</keyword>
<comment type="function">
    <text evidence="1">Plays a role in the control of cell shape and motility in the trabecular meshwork.</text>
</comment>
<protein>
    <recommendedName>
        <fullName evidence="3">Cochlin</fullName>
    </recommendedName>
</protein>
<proteinExistence type="predicted"/>
<evidence type="ECO:0000256" key="7">
    <source>
        <dbReference type="ARBA" id="ARBA00023157"/>
    </source>
</evidence>
<keyword evidence="8" id="KW-0325">Glycoprotein</keyword>
<dbReference type="Pfam" id="PF00092">
    <property type="entry name" value="VWA"/>
    <property type="match status" value="2"/>
</dbReference>
<feature type="domain" description="LCCL" evidence="10">
    <location>
        <begin position="94"/>
        <end position="187"/>
    </location>
</feature>